<dbReference type="CDD" id="cd16454">
    <property type="entry name" value="RING-H2_PA-TM-RING"/>
    <property type="match status" value="1"/>
</dbReference>
<keyword evidence="2 4" id="KW-0863">Zinc-finger</keyword>
<sequence length="281" mass="32191">MFLRTLYEGRMPRTLNPRSNPEIASHWQADTDTSREIAQAIEEAERGNENERSIEKGIPPLMLANMKENTSDTAADRWLGTCFEEFVHLRVEDLDHTPIQTQLSPTGLISIAAADIDQQPQECMSQANETRVNQPFFQRLRNGLIGRVFRPTHCESASVTRSEIENTEASSQLRFLSMLRRVNELSSQIEVPDDLGGLSYPQILRLPTFRYSIREADHSDAAHTCKESDLNTLCAICCYKFEAGEEVRILSCFHYYHRGCIDQWLYQNRICPVCKYIVLVT</sequence>
<accession>F0WIF7</accession>
<dbReference type="GO" id="GO:0006511">
    <property type="term" value="P:ubiquitin-dependent protein catabolic process"/>
    <property type="evidence" value="ECO:0007669"/>
    <property type="project" value="TreeGrafter"/>
</dbReference>
<reference evidence="6" key="1">
    <citation type="journal article" date="2011" name="PLoS Biol.">
        <title>Gene gain and loss during evolution of obligate parasitism in the white rust pathogen of Arabidopsis thaliana.</title>
        <authorList>
            <person name="Kemen E."/>
            <person name="Gardiner A."/>
            <person name="Schultz-Larsen T."/>
            <person name="Kemen A.C."/>
            <person name="Balmuth A.L."/>
            <person name="Robert-Seilaniantz A."/>
            <person name="Bailey K."/>
            <person name="Holub E."/>
            <person name="Studholme D.J."/>
            <person name="Maclean D."/>
            <person name="Jones J.D."/>
        </authorList>
    </citation>
    <scope>NUCLEOTIDE SEQUENCE</scope>
</reference>
<reference evidence="6" key="2">
    <citation type="submission" date="2011-02" db="EMBL/GenBank/DDBJ databases">
        <authorList>
            <person name="MacLean D."/>
        </authorList>
    </citation>
    <scope>NUCLEOTIDE SEQUENCE</scope>
</reference>
<dbReference type="InterPro" id="IPR001841">
    <property type="entry name" value="Znf_RING"/>
</dbReference>
<evidence type="ECO:0000256" key="3">
    <source>
        <dbReference type="ARBA" id="ARBA00022833"/>
    </source>
</evidence>
<feature type="domain" description="RING-type" evidence="5">
    <location>
        <begin position="234"/>
        <end position="275"/>
    </location>
</feature>
<dbReference type="AlphaFoldDB" id="F0WIF7"/>
<keyword evidence="3" id="KW-0862">Zinc</keyword>
<gene>
    <name evidence="6" type="primary">AlNc14C110G6357</name>
    <name evidence="6" type="ORF">ALNC14_071820</name>
</gene>
<dbReference type="GO" id="GO:0061630">
    <property type="term" value="F:ubiquitin protein ligase activity"/>
    <property type="evidence" value="ECO:0007669"/>
    <property type="project" value="TreeGrafter"/>
</dbReference>
<evidence type="ECO:0000259" key="5">
    <source>
        <dbReference type="PROSITE" id="PS50089"/>
    </source>
</evidence>
<dbReference type="PANTHER" id="PTHR45931">
    <property type="entry name" value="SI:CH211-59O9.10"/>
    <property type="match status" value="1"/>
</dbReference>
<dbReference type="GO" id="GO:0016874">
    <property type="term" value="F:ligase activity"/>
    <property type="evidence" value="ECO:0007669"/>
    <property type="project" value="UniProtKB-KW"/>
</dbReference>
<organism evidence="6">
    <name type="scientific">Albugo laibachii Nc14</name>
    <dbReference type="NCBI Taxonomy" id="890382"/>
    <lineage>
        <taxon>Eukaryota</taxon>
        <taxon>Sar</taxon>
        <taxon>Stramenopiles</taxon>
        <taxon>Oomycota</taxon>
        <taxon>Peronosporomycetes</taxon>
        <taxon>Albuginales</taxon>
        <taxon>Albuginaceae</taxon>
        <taxon>Albugo</taxon>
    </lineage>
</organism>
<keyword evidence="6" id="KW-0436">Ligase</keyword>
<name>F0WIF7_9STRA</name>
<dbReference type="PROSITE" id="PS50089">
    <property type="entry name" value="ZF_RING_2"/>
    <property type="match status" value="1"/>
</dbReference>
<dbReference type="Pfam" id="PF13639">
    <property type="entry name" value="zf-RING_2"/>
    <property type="match status" value="1"/>
</dbReference>
<dbReference type="SUPFAM" id="SSF57850">
    <property type="entry name" value="RING/U-box"/>
    <property type="match status" value="1"/>
</dbReference>
<dbReference type="GO" id="GO:0005634">
    <property type="term" value="C:nucleus"/>
    <property type="evidence" value="ECO:0007669"/>
    <property type="project" value="TreeGrafter"/>
</dbReference>
<dbReference type="GO" id="GO:0008270">
    <property type="term" value="F:zinc ion binding"/>
    <property type="evidence" value="ECO:0007669"/>
    <property type="project" value="UniProtKB-KW"/>
</dbReference>
<evidence type="ECO:0000256" key="4">
    <source>
        <dbReference type="PROSITE-ProRule" id="PRU00175"/>
    </source>
</evidence>
<evidence type="ECO:0000313" key="6">
    <source>
        <dbReference type="EMBL" id="CCA21039.1"/>
    </source>
</evidence>
<dbReference type="InterPro" id="IPR051834">
    <property type="entry name" value="RING_finger_E3_ligase"/>
</dbReference>
<dbReference type="InterPro" id="IPR013083">
    <property type="entry name" value="Znf_RING/FYVE/PHD"/>
</dbReference>
<dbReference type="SMART" id="SM00184">
    <property type="entry name" value="RING"/>
    <property type="match status" value="1"/>
</dbReference>
<dbReference type="PANTHER" id="PTHR45931:SF3">
    <property type="entry name" value="RING ZINC FINGER-CONTAINING PROTEIN"/>
    <property type="match status" value="1"/>
</dbReference>
<evidence type="ECO:0000256" key="2">
    <source>
        <dbReference type="ARBA" id="ARBA00022771"/>
    </source>
</evidence>
<protein>
    <submittedName>
        <fullName evidence="6">RING Finger Ubiquitin ligase putative</fullName>
    </submittedName>
</protein>
<dbReference type="EMBL" id="FR824155">
    <property type="protein sequence ID" value="CCA21039.1"/>
    <property type="molecule type" value="Genomic_DNA"/>
</dbReference>
<dbReference type="HOGENOM" id="CLU_805291_0_0_1"/>
<keyword evidence="1" id="KW-0479">Metal-binding</keyword>
<proteinExistence type="predicted"/>
<dbReference type="Gene3D" id="3.30.40.10">
    <property type="entry name" value="Zinc/RING finger domain, C3HC4 (zinc finger)"/>
    <property type="match status" value="1"/>
</dbReference>
<evidence type="ECO:0000256" key="1">
    <source>
        <dbReference type="ARBA" id="ARBA00022723"/>
    </source>
</evidence>